<sequence>MKRSEKCYFMLNINIPQSSVPACKRKMRKQMRYHSILLLKSVHYTCVHTVYIQKHKMEDIYMLWINSTHKKVAYITV</sequence>
<reference evidence="1" key="2">
    <citation type="journal article" date="2015" name="Fish Shellfish Immunol.">
        <title>Early steps in the European eel (Anguilla anguilla)-Vibrio vulnificus interaction in the gills: Role of the RtxA13 toxin.</title>
        <authorList>
            <person name="Callol A."/>
            <person name="Pajuelo D."/>
            <person name="Ebbesson L."/>
            <person name="Teles M."/>
            <person name="MacKenzie S."/>
            <person name="Amaro C."/>
        </authorList>
    </citation>
    <scope>NUCLEOTIDE SEQUENCE</scope>
</reference>
<dbReference type="AlphaFoldDB" id="A0A0E9X770"/>
<evidence type="ECO:0000313" key="1">
    <source>
        <dbReference type="EMBL" id="JAH97543.1"/>
    </source>
</evidence>
<name>A0A0E9X770_ANGAN</name>
<protein>
    <submittedName>
        <fullName evidence="1">Uncharacterized protein</fullName>
    </submittedName>
</protein>
<organism evidence="1">
    <name type="scientific">Anguilla anguilla</name>
    <name type="common">European freshwater eel</name>
    <name type="synonym">Muraena anguilla</name>
    <dbReference type="NCBI Taxonomy" id="7936"/>
    <lineage>
        <taxon>Eukaryota</taxon>
        <taxon>Metazoa</taxon>
        <taxon>Chordata</taxon>
        <taxon>Craniata</taxon>
        <taxon>Vertebrata</taxon>
        <taxon>Euteleostomi</taxon>
        <taxon>Actinopterygii</taxon>
        <taxon>Neopterygii</taxon>
        <taxon>Teleostei</taxon>
        <taxon>Anguilliformes</taxon>
        <taxon>Anguillidae</taxon>
        <taxon>Anguilla</taxon>
    </lineage>
</organism>
<reference evidence="1" key="1">
    <citation type="submission" date="2014-11" db="EMBL/GenBank/DDBJ databases">
        <authorList>
            <person name="Amaro Gonzalez C."/>
        </authorList>
    </citation>
    <scope>NUCLEOTIDE SEQUENCE</scope>
</reference>
<accession>A0A0E9X770</accession>
<proteinExistence type="predicted"/>
<dbReference type="EMBL" id="GBXM01011034">
    <property type="protein sequence ID" value="JAH97543.1"/>
    <property type="molecule type" value="Transcribed_RNA"/>
</dbReference>